<evidence type="ECO:0000256" key="1">
    <source>
        <dbReference type="ARBA" id="ARBA00006209"/>
    </source>
</evidence>
<evidence type="ECO:0000313" key="8">
    <source>
        <dbReference type="Proteomes" id="UP001279410"/>
    </source>
</evidence>
<accession>A0AAD3RNF2</accession>
<dbReference type="GO" id="GO:0005524">
    <property type="term" value="F:ATP binding"/>
    <property type="evidence" value="ECO:0007669"/>
    <property type="project" value="UniProtKB-KW"/>
</dbReference>
<dbReference type="GO" id="GO:0016477">
    <property type="term" value="P:cell migration"/>
    <property type="evidence" value="ECO:0007669"/>
    <property type="project" value="TreeGrafter"/>
</dbReference>
<dbReference type="GO" id="GO:0005886">
    <property type="term" value="C:plasma membrane"/>
    <property type="evidence" value="ECO:0007669"/>
    <property type="project" value="TreeGrafter"/>
</dbReference>
<dbReference type="Gene3D" id="1.10.1070.11">
    <property type="entry name" value="Phosphatidylinositol 3-/4-kinase, catalytic domain"/>
    <property type="match status" value="1"/>
</dbReference>
<dbReference type="GO" id="GO:0043491">
    <property type="term" value="P:phosphatidylinositol 3-kinase/protein kinase B signal transduction"/>
    <property type="evidence" value="ECO:0007669"/>
    <property type="project" value="TreeGrafter"/>
</dbReference>
<sequence>MEIVGGTEGKEELWKKDTKKGQDMLTLQIFEVNGCYGRANLDLRIVPYGCLATGDRAGLIEVVSSADTIANIQLTSSNVAAAAAFNKDALLNWLKERNSGDALDRAIEEFTLSCAGYCVATYVLGIGDRHSDNIMVRSTGQLFHIDFGHILGNFKSKFGIKRERVPFILTHDFIHVIQQGKTGYTEKFGSTLSHQQSAVKAQALMNAIPCKFQ</sequence>
<dbReference type="InterPro" id="IPR015433">
    <property type="entry name" value="PI3/4_kinase"/>
</dbReference>
<dbReference type="Gene3D" id="3.30.1010.10">
    <property type="entry name" value="Phosphatidylinositol 3-kinase Catalytic Subunit, Chain A, domain 4"/>
    <property type="match status" value="1"/>
</dbReference>
<dbReference type="GO" id="GO:0048015">
    <property type="term" value="P:phosphatidylinositol-mediated signaling"/>
    <property type="evidence" value="ECO:0007669"/>
    <property type="project" value="TreeGrafter"/>
</dbReference>
<comment type="similarity">
    <text evidence="1">Belongs to the PI3/PI4-kinase family. Type III PI4K subfamily.</text>
</comment>
<reference evidence="7" key="1">
    <citation type="submission" date="2022-08" db="EMBL/GenBank/DDBJ databases">
        <title>Genome sequencing of akame (Lates japonicus).</title>
        <authorList>
            <person name="Hashiguchi Y."/>
            <person name="Takahashi H."/>
        </authorList>
    </citation>
    <scope>NUCLEOTIDE SEQUENCE</scope>
    <source>
        <strain evidence="7">Kochi</strain>
    </source>
</reference>
<dbReference type="FunFam" id="1.10.1070.11:FF:000001">
    <property type="entry name" value="Phosphatidylinositol 4,5-bisphosphate 3-kinase catalytic subunit"/>
    <property type="match status" value="1"/>
</dbReference>
<proteinExistence type="inferred from homology"/>
<dbReference type="SMART" id="SM00146">
    <property type="entry name" value="PI3Kc"/>
    <property type="match status" value="1"/>
</dbReference>
<organism evidence="7 8">
    <name type="scientific">Lates japonicus</name>
    <name type="common">Japanese lates</name>
    <dbReference type="NCBI Taxonomy" id="270547"/>
    <lineage>
        <taxon>Eukaryota</taxon>
        <taxon>Metazoa</taxon>
        <taxon>Chordata</taxon>
        <taxon>Craniata</taxon>
        <taxon>Vertebrata</taxon>
        <taxon>Euteleostomi</taxon>
        <taxon>Actinopterygii</taxon>
        <taxon>Neopterygii</taxon>
        <taxon>Teleostei</taxon>
        <taxon>Neoteleostei</taxon>
        <taxon>Acanthomorphata</taxon>
        <taxon>Carangaria</taxon>
        <taxon>Carangaria incertae sedis</taxon>
        <taxon>Centropomidae</taxon>
        <taxon>Lates</taxon>
    </lineage>
</organism>
<dbReference type="InterPro" id="IPR000403">
    <property type="entry name" value="PI3/4_kinase_cat_dom"/>
</dbReference>
<dbReference type="PANTHER" id="PTHR10048">
    <property type="entry name" value="PHOSPHATIDYLINOSITOL KINASE"/>
    <property type="match status" value="1"/>
</dbReference>
<evidence type="ECO:0000256" key="5">
    <source>
        <dbReference type="ARBA" id="ARBA00022840"/>
    </source>
</evidence>
<dbReference type="SUPFAM" id="SSF56112">
    <property type="entry name" value="Protein kinase-like (PK-like)"/>
    <property type="match status" value="1"/>
</dbReference>
<keyword evidence="5" id="KW-0067">ATP-binding</keyword>
<dbReference type="GO" id="GO:0016303">
    <property type="term" value="F:1-phosphatidylinositol-3-kinase activity"/>
    <property type="evidence" value="ECO:0007669"/>
    <property type="project" value="TreeGrafter"/>
</dbReference>
<evidence type="ECO:0000313" key="7">
    <source>
        <dbReference type="EMBL" id="GLD74867.1"/>
    </source>
</evidence>
<keyword evidence="8" id="KW-1185">Reference proteome</keyword>
<evidence type="ECO:0000256" key="2">
    <source>
        <dbReference type="ARBA" id="ARBA00022679"/>
    </source>
</evidence>
<dbReference type="GO" id="GO:0035005">
    <property type="term" value="F:1-phosphatidylinositol-4-phosphate 3-kinase activity"/>
    <property type="evidence" value="ECO:0007669"/>
    <property type="project" value="TreeGrafter"/>
</dbReference>
<protein>
    <submittedName>
        <fullName evidence="7">Phosphatidylinositol 4,5-bisphosphate 3-kinase catalytic subunit beta isoform</fullName>
    </submittedName>
</protein>
<feature type="domain" description="PI3K/PI4K catalytic" evidence="6">
    <location>
        <begin position="1"/>
        <end position="213"/>
    </location>
</feature>
<comment type="caution">
    <text evidence="7">The sequence shown here is derived from an EMBL/GenBank/DDBJ whole genome shotgun (WGS) entry which is preliminary data.</text>
</comment>
<evidence type="ECO:0000259" key="6">
    <source>
        <dbReference type="PROSITE" id="PS50290"/>
    </source>
</evidence>
<dbReference type="PROSITE" id="PS50290">
    <property type="entry name" value="PI3_4_KINASE_3"/>
    <property type="match status" value="1"/>
</dbReference>
<dbReference type="AlphaFoldDB" id="A0AAD3RNF2"/>
<dbReference type="InterPro" id="IPR011009">
    <property type="entry name" value="Kinase-like_dom_sf"/>
</dbReference>
<dbReference type="InterPro" id="IPR018936">
    <property type="entry name" value="PI3/4_kinase_CS"/>
</dbReference>
<name>A0AAD3RNF2_LATJO</name>
<evidence type="ECO:0000256" key="3">
    <source>
        <dbReference type="ARBA" id="ARBA00022741"/>
    </source>
</evidence>
<gene>
    <name evidence="7" type="ORF">AKAME5_002619900</name>
</gene>
<keyword evidence="3" id="KW-0547">Nucleotide-binding</keyword>
<dbReference type="PANTHER" id="PTHR10048:SF33">
    <property type="entry name" value="PHOSPHATIDYLINOSITOL 4,5-BISPHOSPHATE 3-KINASE CATALYTIC SUBUNIT BETA ISOFORM"/>
    <property type="match status" value="1"/>
</dbReference>
<dbReference type="GO" id="GO:0005737">
    <property type="term" value="C:cytoplasm"/>
    <property type="evidence" value="ECO:0007669"/>
    <property type="project" value="TreeGrafter"/>
</dbReference>
<evidence type="ECO:0000256" key="4">
    <source>
        <dbReference type="ARBA" id="ARBA00022777"/>
    </source>
</evidence>
<dbReference type="InterPro" id="IPR036940">
    <property type="entry name" value="PI3/4_kinase_cat_sf"/>
</dbReference>
<keyword evidence="4" id="KW-0418">Kinase</keyword>
<dbReference type="Proteomes" id="UP001279410">
    <property type="component" value="Unassembled WGS sequence"/>
</dbReference>
<dbReference type="EMBL" id="BRZM01002546">
    <property type="protein sequence ID" value="GLD74867.1"/>
    <property type="molecule type" value="Genomic_DNA"/>
</dbReference>
<dbReference type="PROSITE" id="PS00916">
    <property type="entry name" value="PI3_4_KINASE_2"/>
    <property type="match status" value="1"/>
</dbReference>
<dbReference type="Pfam" id="PF00454">
    <property type="entry name" value="PI3_PI4_kinase"/>
    <property type="match status" value="1"/>
</dbReference>
<keyword evidence="2" id="KW-0808">Transferase</keyword>
<dbReference type="GO" id="GO:0005942">
    <property type="term" value="C:phosphatidylinositol 3-kinase complex"/>
    <property type="evidence" value="ECO:0007669"/>
    <property type="project" value="TreeGrafter"/>
</dbReference>